<dbReference type="KEGG" id="ppsu:NO713_03262"/>
<dbReference type="InterPro" id="IPR027417">
    <property type="entry name" value="P-loop_NTPase"/>
</dbReference>
<dbReference type="AlphaFoldDB" id="A0A9W4CN62"/>
<evidence type="ECO:0000313" key="1">
    <source>
        <dbReference type="EMBL" id="CAD5962013.1"/>
    </source>
</evidence>
<protein>
    <recommendedName>
        <fullName evidence="3">ATP-binding protein</fullName>
    </recommendedName>
</protein>
<dbReference type="Gene3D" id="3.40.50.300">
    <property type="entry name" value="P-loop containing nucleotide triphosphate hydrolases"/>
    <property type="match status" value="1"/>
</dbReference>
<dbReference type="Proteomes" id="UP001153719">
    <property type="component" value="Chromosome"/>
</dbReference>
<dbReference type="EMBL" id="LR882967">
    <property type="protein sequence ID" value="CAD5962013.1"/>
    <property type="molecule type" value="Genomic_DNA"/>
</dbReference>
<dbReference type="PANTHER" id="PTHR34301">
    <property type="entry name" value="DNA-BINDING PROTEIN-RELATED"/>
    <property type="match status" value="1"/>
</dbReference>
<dbReference type="PANTHER" id="PTHR34301:SF8">
    <property type="entry name" value="ATPASE DOMAIN-CONTAINING PROTEIN"/>
    <property type="match status" value="1"/>
</dbReference>
<name>A0A9W4CN62_9CYAN</name>
<accession>A0A9W4CN62</accession>
<dbReference type="RefSeq" id="WP_254174184.1">
    <property type="nucleotide sequence ID" value="NZ_LR882967.1"/>
</dbReference>
<evidence type="ECO:0000313" key="2">
    <source>
        <dbReference type="Proteomes" id="UP001153719"/>
    </source>
</evidence>
<organism evidence="1 2">
    <name type="scientific">Planktothrix pseudagardhii</name>
    <dbReference type="NCBI Taxonomy" id="132604"/>
    <lineage>
        <taxon>Bacteria</taxon>
        <taxon>Bacillati</taxon>
        <taxon>Cyanobacteriota</taxon>
        <taxon>Cyanophyceae</taxon>
        <taxon>Oscillatoriophycideae</taxon>
        <taxon>Oscillatoriales</taxon>
        <taxon>Microcoleaceae</taxon>
        <taxon>Planktothrix</taxon>
    </lineage>
</organism>
<reference evidence="1" key="1">
    <citation type="submission" date="2020-09" db="EMBL/GenBank/DDBJ databases">
        <authorList>
            <person name="Blom J."/>
        </authorList>
    </citation>
    <scope>NUCLEOTIDE SEQUENCE</scope>
    <source>
        <strain evidence="1">No.713</strain>
    </source>
</reference>
<evidence type="ECO:0008006" key="3">
    <source>
        <dbReference type="Google" id="ProtNLM"/>
    </source>
</evidence>
<sequence>MTEQKPGLHHTIKGNIANFSEEEKKIIYKLAEEWYVTNAGEFSIGPKSRYNYALIKATPTYRNMFGFEKELIVIFSRYKNFEPRSIDAIDTLYQSVLDRYQVLRIERICSILFSEDSDIERKISDLLRESQESQVIVPISYQEIIDSSDAYFLRNKFKDNFYKRNLFDFTSPLKKDLYFFGRTDLINKLGDRHSSHENSGVFGLRRSGKTSLIFAVQRQMDLVGNPSVLISCDDVSFQQRRWNECLYYILDRLVDKYKRQNQLKVSLSSVDLYTEKDAASLFEKDILKIYNRLGKKPILIVFDEIERITFNTATVEHWKSGEDFIFFWQTLKSKFNTLDKVFSYLIVGTNPTCIEKSKIRGIDNPIFHSISIQYLEQFDVHQTRHMVSTIGKFLGLTFEEIIYSKLVEDYGGHPFLVRQICSLIYQRCKQQLPITVDRAMYNKAKDDFDQEKSLNYISMILEVLTDFYPDEHTMLTYLAIEDIDFFNSLANDSPEYVTHLIGYGIISRNQNADGYDFKIDAVQKYLQNRNRYKKLSCTPDEIRHEICQRRTDLELKLRKIIQGQLLGYYDVEKAKSLMIENLKSRNKLSSLESLTYPDLFDPSKVKIYFFNLKEIIVNEWGIFQRIFRDQDHFKKSMETINDFRKVDAHAQETVTDNEFINFRTKIGWIENCLLEWKKLTG</sequence>
<gene>
    <name evidence="1" type="ORF">NO713_03262</name>
</gene>
<keyword evidence="2" id="KW-1185">Reference proteome</keyword>
<proteinExistence type="predicted"/>
<dbReference type="SUPFAM" id="SSF52540">
    <property type="entry name" value="P-loop containing nucleoside triphosphate hydrolases"/>
    <property type="match status" value="1"/>
</dbReference>